<dbReference type="GO" id="GO:0006511">
    <property type="term" value="P:ubiquitin-dependent protein catabolic process"/>
    <property type="evidence" value="ECO:0000318"/>
    <property type="project" value="GO_Central"/>
</dbReference>
<feature type="compositionally biased region" description="Acidic residues" evidence="8">
    <location>
        <begin position="1489"/>
        <end position="1499"/>
    </location>
</feature>
<dbReference type="UniPathway" id="UPA00143"/>
<feature type="compositionally biased region" description="Polar residues" evidence="8">
    <location>
        <begin position="877"/>
        <end position="887"/>
    </location>
</feature>
<dbReference type="GO" id="GO:0005737">
    <property type="term" value="C:cytoplasm"/>
    <property type="evidence" value="ECO:0000318"/>
    <property type="project" value="GO_Central"/>
</dbReference>
<evidence type="ECO:0000259" key="9">
    <source>
        <dbReference type="PROSITE" id="PS50030"/>
    </source>
</evidence>
<dbReference type="EMBL" id="MNCJ02000328">
    <property type="protein sequence ID" value="KAF5773947.1"/>
    <property type="molecule type" value="Genomic_DNA"/>
</dbReference>
<dbReference type="PROSITE" id="PS50330">
    <property type="entry name" value="UIM"/>
    <property type="match status" value="1"/>
</dbReference>
<feature type="domain" description="HECT" evidence="10">
    <location>
        <begin position="3253"/>
        <end position="3594"/>
    </location>
</feature>
<dbReference type="Gene3D" id="1.10.8.10">
    <property type="entry name" value="DNA helicase RuvA subunit, C-terminal domain"/>
    <property type="match status" value="1"/>
</dbReference>
<dbReference type="SMART" id="SM00119">
    <property type="entry name" value="HECTc"/>
    <property type="match status" value="1"/>
</dbReference>
<dbReference type="InterPro" id="IPR025527">
    <property type="entry name" value="HUWE1/Rev1_UBM"/>
</dbReference>
<feature type="region of interest" description="Disordered" evidence="8">
    <location>
        <begin position="1670"/>
        <end position="1693"/>
    </location>
</feature>
<proteinExistence type="inferred from homology"/>
<feature type="compositionally biased region" description="Acidic residues" evidence="8">
    <location>
        <begin position="2113"/>
        <end position="2135"/>
    </location>
</feature>
<feature type="region of interest" description="Disordered" evidence="8">
    <location>
        <begin position="2880"/>
        <end position="2927"/>
    </location>
</feature>
<feature type="region of interest" description="Disordered" evidence="8">
    <location>
        <begin position="1478"/>
        <end position="1502"/>
    </location>
</feature>
<dbReference type="FunFam" id="3.30.2160.10:FF:000001">
    <property type="entry name" value="E3 ubiquitin-protein ligase NEDD4-like"/>
    <property type="match status" value="1"/>
</dbReference>
<sequence length="3594" mass="393373">MKLRRRRQSEVPPKIKSFINGVIAVPLENIEEPLKSFFWDFDKGDFHHWVDLFNHFDTFFEKYIKPRKDLQLDDGFLESDPPFPREAVLQILRVVRTILDNCTNKHFYSSYEHHLSSLLASTDADVVEACLQTLSSFLRKSIGKHIARDTSLSSKLFAFAQGWGGKDEGLGLVACALENVSDPVAHELGSTLHFEFYDNSAAEKSTQGLQIIHLPNINTYEKPDLELLHELIEEYKVPSGLRFSLLARLRFSRAFSSFTARQQYTCIRLHAFIVLVQACGDSDDLVSFFNTEPEFINELVALLSYEDAVPEKIRILSLYSLAALSQDRSRQPTVLTAVTSGGHRGILSSLMQKAIDTVVSKSSKSSVLFAEALLSLVTVLVSSSSGCSAMREAGFIPTLLPLLKDTDSQHLHLVSTAVHVLEAFMDYSNPAAALFRDLGGLDDTISRLKIEVSHVENGTSVQIDSSSSSSEPLYSEAMVSYHRRSLMKALLRAISLGTYAPGTTARVYGSEESLLPQCLHVIFKKAKDFGGGMFSLAAVVMSDLIHKDPTCYSILEQAALPSAFLDAIMDGVLCSAEAITCIPQCLDALCLSNNGLQAVKDRNALRCFVKIFTSRNYLRALMGDTPSSLSSGLDELMRHASSLRVHGVDMLIEILKTIEKLGSGVKDSFVPMETDGESSKTEDPEKLVDSSADTSVVNVESFLPEYVNNAARLLETILQNSDTCRIFVEKKGIEAVLELFTLPLMPFSVSIGQSTSIAFKNFSPHHSASLARALCLFLKEHLKSTNELLVSLNGMQLAQVEDSKRTKVSRCLSSLEGILSLCNSLSKGTTNLVSELGTSDADVLRDLGVAYREILWQVSIGCDSKPEEKQSNETETEQVNVNSTSSTDTAIVASDDDTSMPVVRYMNPVSVRNSSHPHWGLERDFVSVVRSGEGFSRRSRHGLARIRGGRTSRHLEALHIDSEASMGNPETSSSSSQDVKKKSPEFVVLESLSKLASTIRSFFTTLVKGFPSSNRRRAETGSLSTASKNIGTALAKIFLEALGFAGYTTGSGLDMLSVKCHYLGKVVDHMAALTFDSRRRICYTVMINNFYVQGTFKELLNTFEATSQLLWTLPFSASTSGNENTEGNKLCHTKWLLDTLQSYCRLLEFFVNSTFLLPLTSTSQAQLLVQPVAVGLSIGLFPVPRDPEVFVRMLQSQVLDVILPVWNHPMFPSCNPGFITTIVTLVTHIYCGVGDAKRATGGGSGGGNQRFMPPPDEATIATIVEMGFTRARAEEALRRVETNSVEMAMEWLFTHADDPVQEDDELARALALSLGNSSETPKADNNAEKSTDVQTEAVEAEAKTPAPSIDDILAATMKLFQSSDSLAFPLTDLLVTFCNRNKGEDRPKVMSYLIQQLKLCPLETAKETSTLCMISHTLALFLTEDVAAREIAVKSGIVSISIDILTKFLAETESQNELTVPKCISALLLILDNLSQSKPKISSDSKEVTEDEEKSADEENSNKFEKMFGKSTGYLTVEEGSRVVNVACDLIKQHVPAMVMQAVLLLCARLTKTHTLALQFLENGGMVDLFNIPKTCFFPGYDTVASAIIRHLIEDPQTLQTAMELEVRQALSGSRHGGRVPPRVFLTSMAPLISRDPEVFMKATTAVCQLDTTGGRTVVVLSKEKEKEKDKAKAQGVEIGPENKSQDTQIKCGKSQKKIPANLTQVVDHLLEIVMKYPSPNLVGDSDCARSDNSMEVDGSAVNKGKMKVDDTPKEYGSLSEKQKPADGLAKVTFVLKLLSDILLMYVHAVGIILKRDLEMHGGIVHHVMHQLLHPSLDKSKTSGSDEWRGKLSEKASWFLVVLCGRSSEGRRRVINVLVKALSSFAMSASSSSKNVLSPDKRVLALVDLVHSILSKNSSSSNVAGSGCSPDIAKGMIDGGMIPCLSGILQVLDLDHPDAPKVVNIVLKALEGLTRAANAVEQLALSDLVNKKKSVSLGTESDNQTVNISVNQIPEGVENGSGNEIAATDDAEQHHEGTNQDEGDHDHESNLNESADPELRIEMDEMEDGGVLRDSDQIEMTFHVESRGGGDNTGDEDDEMGDDGEDEEDDDDGDDEDEDIAEDGTALMSLADTDVEDHDETGLGDEYNDEMVDDEDDDYHENRVIEVRWREALDGVLGQPGAESGLIDIAAEPFEGVNVDDLFGLRRPIGFDRRRQQSRTSFERTGTDGNNHNSLQHPLLLRPPSQSGELGPMWSSGGGNGNSSRDLESLSGGSFDVSHFYMFDAPVLPFDPVQSVQSTVFGDRSGGGAPPLADFSVGLESLRAPTRRGPGDGRWTDDGQPQAGGQAAAIAQAVEEHFMSQLNTTTSLANDNQPVADAVNNDAQQTEVPHEENDQNVNQVAENVEQTPEGQASGPSPDATNNTPDSHDNMEIGEANVNEQQELSTPDEEASNNTRTSGELNADVDMNNAAGGDLLPPVGVTEDSLSEQNTHIEDGQTGQTSQADDIGATNIAQSTNGIDPTFLEALPAELRAEVLASQQAQSVPPPVSAPAPTPATAEEIDPEFLAALPPDIQAEVLAQQRAQRVAHQAEGQPVDMDNASIIATFPADLREEVLLTSSEAVLSALPSPLLAEAQMLRDRAMSHYQARSLFGNSHRLNNRRNGLGFDRQTVIDRGVGVTVGRRASSALLESLKVKEVEGDPLLDPDALKALIRLLRLAQPLGKGLLQRLFLNLCAHSYTRAVLVFLLLGMIKIETEGPSGGLTTVNSQRLYGCQSNVVYGRSQLLDGLPPLVLRRVLEILTYLATNHSSVASLLFHFDSSLVPESLNVTYHDKKNDKGKEKVVEEREISHPVGSDGDIPILLLVKLLNQPLFLRSIAHLEQVMGLLQVVVYNAASKLESQSTTEQEQAVASSQGPPGDESASNPQHDSSSAGAEPNHDDTAVKDGLSTSDGQKHVNMFDIFMKLPHSDLQNLCSLLGHEGLSDKVYLLAGEVLKKLASVAPSHRKFFITELSDLAHSLSGSAIRELVTLRNTHMLGLSAGSMAGAAVLRILQTLSSLTLPDTDVGNSKNDDNQEHVTMWKLNHSLEPLWQELSECISVTETQLAQGSFSSVISDSSSGEHAPGAGAASLSSLPPGTQRLLPFIESFLVLCEKLQANNTNLQQDDAYATAREGKEVSGSSSPSGTGIDGAVTFAKFAEKHRRLLNAFVRQNPGLLEKSLSMMLKAPRLIDFDNKRLYFRSRIRQQHDQHLTGPLRISVRRAYVLEDSYNQLRMRPTQELKGRLNVHFQGEEGIDAGGLTREWYQLLSRVIFDKGALLFTTGGNNATFQPNPNSVYQTEHLSYFKFVGRVVAKALFDGQLLDVYFTRSFYKHILGVKVTYHDIEAVDPDYYKNLKWLLENDVSDILDLTFSMDADEEKHILYEKTEVTDYELKPGGRNIRVTEETKHEYVDLVAEHILTNAIRPQINSFLEGFNELIPRELISIFNDKELELLISGLPEIDLDDLKANTEYTGYTIGSSVVTWFWEVVNAFNKEDRARLLQFVTGTSKVPLEGFKALQGISGPQRFQIHKAYGAPERLPSAHTCFNQLDLPEYTSKEQLQERLLLAIHEASEGFGFG</sequence>
<dbReference type="Pfam" id="PF06025">
    <property type="entry name" value="DUF913"/>
    <property type="match status" value="1"/>
</dbReference>
<dbReference type="FunFam" id="3.90.1750.10:FF:000003">
    <property type="entry name" value="E3 ubiquitin-protein ligase UPL1"/>
    <property type="match status" value="1"/>
</dbReference>
<evidence type="ECO:0000256" key="3">
    <source>
        <dbReference type="ARBA" id="ARBA00012485"/>
    </source>
</evidence>
<dbReference type="InterPro" id="IPR011989">
    <property type="entry name" value="ARM-like"/>
</dbReference>
<evidence type="ECO:0000256" key="8">
    <source>
        <dbReference type="SAM" id="MobiDB-lite"/>
    </source>
</evidence>
<dbReference type="InterPro" id="IPR035983">
    <property type="entry name" value="Hect_E3_ubiquitin_ligase"/>
</dbReference>
<dbReference type="Gene3D" id="3.30.2160.10">
    <property type="entry name" value="Hect, E3 ligase catalytic domain"/>
    <property type="match status" value="1"/>
</dbReference>
<dbReference type="Pfam" id="PF06012">
    <property type="entry name" value="DUF908"/>
    <property type="match status" value="1"/>
</dbReference>
<accession>A0A251SWT7</accession>
<dbReference type="SUPFAM" id="SSF48371">
    <property type="entry name" value="ARM repeat"/>
    <property type="match status" value="1"/>
</dbReference>
<reference evidence="11" key="3">
    <citation type="submission" date="2020-06" db="EMBL/GenBank/DDBJ databases">
        <title>Helianthus annuus Genome sequencing and assembly Release 2.</title>
        <authorList>
            <person name="Gouzy J."/>
            <person name="Langlade N."/>
            <person name="Munos S."/>
        </authorList>
    </citation>
    <scope>NUCLEOTIDE SEQUENCE</scope>
    <source>
        <tissue evidence="11">Leaves</tissue>
    </source>
</reference>
<dbReference type="PROSITE" id="PS50237">
    <property type="entry name" value="HECT"/>
    <property type="match status" value="1"/>
</dbReference>
<feature type="region of interest" description="Disordered" evidence="8">
    <location>
        <begin position="3090"/>
        <end position="3109"/>
    </location>
</feature>
<dbReference type="CDD" id="cd14327">
    <property type="entry name" value="UBA_atUPL1_2_like"/>
    <property type="match status" value="1"/>
</dbReference>
<dbReference type="InterPro" id="IPR050409">
    <property type="entry name" value="E3_ubiq-protein_ligase"/>
</dbReference>
<dbReference type="FunFam" id="1.10.8.10:FF:000092">
    <property type="entry name" value="Putative E3 ubiquitin-protein ligase UPL1-like"/>
    <property type="match status" value="1"/>
</dbReference>
<dbReference type="FunFam" id="3.30.2410.10:FF:000010">
    <property type="entry name" value="E3 ubiquitin-protein ligase UPL1"/>
    <property type="match status" value="1"/>
</dbReference>
<keyword evidence="5 7" id="KW-0833">Ubl conjugation pathway</keyword>
<dbReference type="EC" id="2.3.2.26" evidence="3"/>
<dbReference type="OMA" id="ADEMKYG"/>
<dbReference type="PANTHER" id="PTHR11254:SF67">
    <property type="entry name" value="E3 UBIQUITIN-PROTEIN LIGASE HUWE1"/>
    <property type="match status" value="1"/>
</dbReference>
<dbReference type="PANTHER" id="PTHR11254">
    <property type="entry name" value="HECT DOMAIN UBIQUITIN-PROTEIN LIGASE"/>
    <property type="match status" value="1"/>
</dbReference>
<dbReference type="InterPro" id="IPR016024">
    <property type="entry name" value="ARM-type_fold"/>
</dbReference>
<feature type="region of interest" description="Disordered" evidence="8">
    <location>
        <begin position="2194"/>
        <end position="2249"/>
    </location>
</feature>
<feature type="compositionally biased region" description="Basic and acidic residues" evidence="8">
    <location>
        <begin position="2194"/>
        <end position="2206"/>
    </location>
</feature>
<feature type="compositionally biased region" description="Acidic residues" evidence="8">
    <location>
        <begin position="2073"/>
        <end position="2102"/>
    </location>
</feature>
<gene>
    <name evidence="12" type="ORF">HannXRQ_Chr13g0408401</name>
    <name evidence="11" type="ORF">HanXRQr2_Chr13g0594591</name>
</gene>
<name>A0A251SWT7_HELAN</name>
<dbReference type="InParanoid" id="A0A251SWT7"/>
<dbReference type="CDD" id="cd00078">
    <property type="entry name" value="HECTc"/>
    <property type="match status" value="1"/>
</dbReference>
<dbReference type="Gene3D" id="3.90.1750.10">
    <property type="entry name" value="Hect, E3 ligase catalytic domains"/>
    <property type="match status" value="1"/>
</dbReference>
<dbReference type="Gramene" id="mRNA:HanXRQr2_Chr13g0594591">
    <property type="protein sequence ID" value="mRNA:HanXRQr2_Chr13g0594591"/>
    <property type="gene ID" value="HanXRQr2_Chr13g0594591"/>
</dbReference>
<feature type="compositionally biased region" description="Polar residues" evidence="8">
    <location>
        <begin position="2207"/>
        <end position="2216"/>
    </location>
</feature>
<feature type="compositionally biased region" description="Polar residues" evidence="8">
    <location>
        <begin position="2384"/>
        <end position="2404"/>
    </location>
</feature>
<evidence type="ECO:0000256" key="7">
    <source>
        <dbReference type="PROSITE-ProRule" id="PRU00104"/>
    </source>
</evidence>
<keyword evidence="13" id="KW-1185">Reference proteome</keyword>
<dbReference type="InterPro" id="IPR010309">
    <property type="entry name" value="E3_Ub_ligase_DUF908"/>
</dbReference>
<feature type="compositionally biased region" description="Pro residues" evidence="8">
    <location>
        <begin position="2523"/>
        <end position="2533"/>
    </location>
</feature>
<protein>
    <recommendedName>
        <fullName evidence="3">HECT-type E3 ubiquitin transferase</fullName>
        <ecNumber evidence="3">2.3.2.26</ecNumber>
    </recommendedName>
</protein>
<feature type="region of interest" description="Disordered" evidence="8">
    <location>
        <begin position="2304"/>
        <end position="2326"/>
    </location>
</feature>
<evidence type="ECO:0000256" key="5">
    <source>
        <dbReference type="ARBA" id="ARBA00022786"/>
    </source>
</evidence>
<evidence type="ECO:0000259" key="10">
    <source>
        <dbReference type="PROSITE" id="PS50237"/>
    </source>
</evidence>
<feature type="compositionally biased region" description="Basic and acidic residues" evidence="8">
    <location>
        <begin position="1321"/>
        <end position="1331"/>
    </location>
</feature>
<dbReference type="SUPFAM" id="SSF46934">
    <property type="entry name" value="UBA-like"/>
    <property type="match status" value="1"/>
</dbReference>
<dbReference type="Gene3D" id="6.10.250.1630">
    <property type="match status" value="1"/>
</dbReference>
<comment type="pathway">
    <text evidence="2">Protein modification; protein ubiquitination.</text>
</comment>
<evidence type="ECO:0000313" key="11">
    <source>
        <dbReference type="EMBL" id="KAF5773947.1"/>
    </source>
</evidence>
<dbReference type="PROSITE" id="PS50030">
    <property type="entry name" value="UBA"/>
    <property type="match status" value="1"/>
</dbReference>
<dbReference type="InterPro" id="IPR015940">
    <property type="entry name" value="UBA"/>
</dbReference>
<comment type="similarity">
    <text evidence="6">Belongs to the UPL family. TOM1/PTR1 subfamily.</text>
</comment>
<comment type="catalytic activity">
    <reaction evidence="1">
        <text>S-ubiquitinyl-[E2 ubiquitin-conjugating enzyme]-L-cysteine + [acceptor protein]-L-lysine = [E2 ubiquitin-conjugating enzyme]-L-cysteine + N(6)-ubiquitinyl-[acceptor protein]-L-lysine.</text>
        <dbReference type="EC" id="2.3.2.26"/>
    </reaction>
</comment>
<feature type="compositionally biased region" description="Polar residues" evidence="8">
    <location>
        <begin position="2880"/>
        <end position="2910"/>
    </location>
</feature>
<dbReference type="SMART" id="SM00165">
    <property type="entry name" value="UBA"/>
    <property type="match status" value="1"/>
</dbReference>
<feature type="region of interest" description="Disordered" evidence="8">
    <location>
        <begin position="958"/>
        <end position="980"/>
    </location>
</feature>
<feature type="compositionally biased region" description="Basic and acidic residues" evidence="8">
    <location>
        <begin position="2011"/>
        <end position="2030"/>
    </location>
</feature>
<dbReference type="Pfam" id="PF22562">
    <property type="entry name" value="UBA_7"/>
    <property type="match status" value="1"/>
</dbReference>
<dbReference type="GO" id="GO:0016567">
    <property type="term" value="P:protein ubiquitination"/>
    <property type="evidence" value="ECO:0007669"/>
    <property type="project" value="UniProtKB-UniPathway"/>
</dbReference>
<feature type="region of interest" description="Disordered" evidence="8">
    <location>
        <begin position="864"/>
        <end position="887"/>
    </location>
</feature>
<dbReference type="InterPro" id="IPR009060">
    <property type="entry name" value="UBA-like_sf"/>
</dbReference>
<reference evidence="12" key="2">
    <citation type="submission" date="2017-02" db="EMBL/GenBank/DDBJ databases">
        <title>Sunflower complete genome.</title>
        <authorList>
            <person name="Langlade N."/>
            <person name="Munos S."/>
        </authorList>
    </citation>
    <scope>NUCLEOTIDE SEQUENCE [LARGE SCALE GENOMIC DNA]</scope>
    <source>
        <tissue evidence="12">Leaves</tissue>
    </source>
</reference>
<dbReference type="Pfam" id="PF00632">
    <property type="entry name" value="HECT"/>
    <property type="match status" value="1"/>
</dbReference>
<feature type="region of interest" description="Disordered" evidence="8">
    <location>
        <begin position="2516"/>
        <end position="2536"/>
    </location>
</feature>
<evidence type="ECO:0000256" key="1">
    <source>
        <dbReference type="ARBA" id="ARBA00000885"/>
    </source>
</evidence>
<feature type="region of interest" description="Disordered" evidence="8">
    <location>
        <begin position="2063"/>
        <end position="2135"/>
    </location>
</feature>
<dbReference type="FunCoup" id="A0A251SWT7">
    <property type="interactions" value="4799"/>
</dbReference>
<reference evidence="11 13" key="1">
    <citation type="journal article" date="2017" name="Nature">
        <title>The sunflower genome provides insights into oil metabolism, flowering and Asterid evolution.</title>
        <authorList>
            <person name="Badouin H."/>
            <person name="Gouzy J."/>
            <person name="Grassa C.J."/>
            <person name="Murat F."/>
            <person name="Staton S.E."/>
            <person name="Cottret L."/>
            <person name="Lelandais-Briere C."/>
            <person name="Owens G.L."/>
            <person name="Carrere S."/>
            <person name="Mayjonade B."/>
            <person name="Legrand L."/>
            <person name="Gill N."/>
            <person name="Kane N.C."/>
            <person name="Bowers J.E."/>
            <person name="Hubner S."/>
            <person name="Bellec A."/>
            <person name="Berard A."/>
            <person name="Berges H."/>
            <person name="Blanchet N."/>
            <person name="Boniface M.C."/>
            <person name="Brunel D."/>
            <person name="Catrice O."/>
            <person name="Chaidir N."/>
            <person name="Claudel C."/>
            <person name="Donnadieu C."/>
            <person name="Faraut T."/>
            <person name="Fievet G."/>
            <person name="Helmstetter N."/>
            <person name="King M."/>
            <person name="Knapp S.J."/>
            <person name="Lai Z."/>
            <person name="Le Paslier M.C."/>
            <person name="Lippi Y."/>
            <person name="Lorenzon L."/>
            <person name="Mandel J.R."/>
            <person name="Marage G."/>
            <person name="Marchand G."/>
            <person name="Marquand E."/>
            <person name="Bret-Mestries E."/>
            <person name="Morien E."/>
            <person name="Nambeesan S."/>
            <person name="Nguyen T."/>
            <person name="Pegot-Espagnet P."/>
            <person name="Pouilly N."/>
            <person name="Raftis F."/>
            <person name="Sallet E."/>
            <person name="Schiex T."/>
            <person name="Thomas J."/>
            <person name="Vandecasteele C."/>
            <person name="Vares D."/>
            <person name="Vear F."/>
            <person name="Vautrin S."/>
            <person name="Crespi M."/>
            <person name="Mangin B."/>
            <person name="Burke J.M."/>
            <person name="Salse J."/>
            <person name="Munos S."/>
            <person name="Vincourt P."/>
            <person name="Rieseberg L.H."/>
            <person name="Langlade N.B."/>
        </authorList>
    </citation>
    <scope>NUCLEOTIDE SEQUENCE [LARGE SCALE GENOMIC DNA]</scope>
    <source>
        <strain evidence="13">cv. SF193</strain>
        <tissue evidence="11">Leaves</tissue>
    </source>
</reference>
<feature type="active site" description="Glycyl thioester intermediate" evidence="7">
    <location>
        <position position="3561"/>
    </location>
</feature>
<organism evidence="12 13">
    <name type="scientific">Helianthus annuus</name>
    <name type="common">Common sunflower</name>
    <dbReference type="NCBI Taxonomy" id="4232"/>
    <lineage>
        <taxon>Eukaryota</taxon>
        <taxon>Viridiplantae</taxon>
        <taxon>Streptophyta</taxon>
        <taxon>Embryophyta</taxon>
        <taxon>Tracheophyta</taxon>
        <taxon>Spermatophyta</taxon>
        <taxon>Magnoliopsida</taxon>
        <taxon>eudicotyledons</taxon>
        <taxon>Gunneridae</taxon>
        <taxon>Pentapetalae</taxon>
        <taxon>asterids</taxon>
        <taxon>campanulids</taxon>
        <taxon>Asterales</taxon>
        <taxon>Asteraceae</taxon>
        <taxon>Asteroideae</taxon>
        <taxon>Heliantheae alliance</taxon>
        <taxon>Heliantheae</taxon>
        <taxon>Helianthus</taxon>
    </lineage>
</organism>
<dbReference type="EMBL" id="CM007902">
    <property type="protein sequence ID" value="OTG02021.1"/>
    <property type="molecule type" value="Genomic_DNA"/>
</dbReference>
<evidence type="ECO:0000313" key="13">
    <source>
        <dbReference type="Proteomes" id="UP000215914"/>
    </source>
</evidence>
<dbReference type="InterPro" id="IPR010314">
    <property type="entry name" value="E3_Ub_ligase_DUF913"/>
</dbReference>
<dbReference type="InterPro" id="IPR000569">
    <property type="entry name" value="HECT_dom"/>
</dbReference>
<evidence type="ECO:0000256" key="2">
    <source>
        <dbReference type="ARBA" id="ARBA00004906"/>
    </source>
</evidence>
<dbReference type="GO" id="GO:0061630">
    <property type="term" value="F:ubiquitin protein ligase activity"/>
    <property type="evidence" value="ECO:0000318"/>
    <property type="project" value="GO_Central"/>
</dbReference>
<feature type="region of interest" description="Disordered" evidence="8">
    <location>
        <begin position="1727"/>
        <end position="1761"/>
    </location>
</feature>
<keyword evidence="4" id="KW-0808">Transferase</keyword>
<dbReference type="FunFam" id="3.90.1750.10:FF:000026">
    <property type="entry name" value="E3 ubiquitin-protein ligase HACE1"/>
    <property type="match status" value="1"/>
</dbReference>
<dbReference type="OrthoDB" id="8068875at2759"/>
<evidence type="ECO:0000313" key="12">
    <source>
        <dbReference type="EMBL" id="OTG02021.1"/>
    </source>
</evidence>
<dbReference type="Gene3D" id="1.25.10.10">
    <property type="entry name" value="Leucine-rich Repeat Variant"/>
    <property type="match status" value="1"/>
</dbReference>
<feature type="region of interest" description="Disordered" evidence="8">
    <location>
        <begin position="2384"/>
        <end position="2442"/>
    </location>
</feature>
<dbReference type="InterPro" id="IPR003903">
    <property type="entry name" value="UIM_dom"/>
</dbReference>
<dbReference type="SUPFAM" id="SSF56204">
    <property type="entry name" value="Hect, E3 ligase catalytic domain"/>
    <property type="match status" value="1"/>
</dbReference>
<feature type="region of interest" description="Disordered" evidence="8">
    <location>
        <begin position="1314"/>
        <end position="1342"/>
    </location>
</feature>
<dbReference type="STRING" id="4232.A0A251SWT7"/>
<dbReference type="Pfam" id="PF14377">
    <property type="entry name" value="UBM"/>
    <property type="match status" value="3"/>
</dbReference>
<dbReference type="Gene3D" id="3.30.2410.10">
    <property type="entry name" value="Hect, E3 ligase catalytic domain"/>
    <property type="match status" value="1"/>
</dbReference>
<feature type="domain" description="UBA" evidence="9">
    <location>
        <begin position="1254"/>
        <end position="1295"/>
    </location>
</feature>
<feature type="region of interest" description="Disordered" evidence="8">
    <location>
        <begin position="2010"/>
        <end position="2032"/>
    </location>
</feature>
<dbReference type="Proteomes" id="UP000215914">
    <property type="component" value="Chromosome 13"/>
</dbReference>
<evidence type="ECO:0000256" key="4">
    <source>
        <dbReference type="ARBA" id="ARBA00022679"/>
    </source>
</evidence>
<evidence type="ECO:0000256" key="6">
    <source>
        <dbReference type="ARBA" id="ARBA00034494"/>
    </source>
</evidence>